<accession>A0A0R1RJY2</accession>
<comment type="caution">
    <text evidence="3">The sequence shown here is derived from an EMBL/GenBank/DDBJ whole genome shotgun (WGS) entry which is preliminary data.</text>
</comment>
<feature type="region of interest" description="Disordered" evidence="1">
    <location>
        <begin position="223"/>
        <end position="260"/>
    </location>
</feature>
<reference evidence="3 4" key="1">
    <citation type="journal article" date="2015" name="Genome Announc.">
        <title>Expanding the biotechnology potential of lactobacilli through comparative genomics of 213 strains and associated genera.</title>
        <authorList>
            <person name="Sun Z."/>
            <person name="Harris H.M."/>
            <person name="McCann A."/>
            <person name="Guo C."/>
            <person name="Argimon S."/>
            <person name="Zhang W."/>
            <person name="Yang X."/>
            <person name="Jeffery I.B."/>
            <person name="Cooney J.C."/>
            <person name="Kagawa T.F."/>
            <person name="Liu W."/>
            <person name="Song Y."/>
            <person name="Salvetti E."/>
            <person name="Wrobel A."/>
            <person name="Rasinkangas P."/>
            <person name="Parkhill J."/>
            <person name="Rea M.C."/>
            <person name="O'Sullivan O."/>
            <person name="Ritari J."/>
            <person name="Douillard F.P."/>
            <person name="Paul Ross R."/>
            <person name="Yang R."/>
            <person name="Briner A.E."/>
            <person name="Felis G.E."/>
            <person name="de Vos W.M."/>
            <person name="Barrangou R."/>
            <person name="Klaenhammer T.R."/>
            <person name="Caufield P.W."/>
            <person name="Cui Y."/>
            <person name="Zhang H."/>
            <person name="O'Toole P.W."/>
        </authorList>
    </citation>
    <scope>NUCLEOTIDE SEQUENCE [LARGE SCALE GENOMIC DNA]</scope>
    <source>
        <strain evidence="3 4">DSM 15814</strain>
    </source>
</reference>
<protein>
    <recommendedName>
        <fullName evidence="2">Fido domain-containing protein</fullName>
    </recommendedName>
</protein>
<dbReference type="PATRIC" id="fig|1114972.6.peg.680"/>
<dbReference type="eggNOG" id="COG3177">
    <property type="taxonomic scope" value="Bacteria"/>
</dbReference>
<feature type="compositionally biased region" description="Basic and acidic residues" evidence="1">
    <location>
        <begin position="223"/>
        <end position="234"/>
    </location>
</feature>
<evidence type="ECO:0000313" key="4">
    <source>
        <dbReference type="Proteomes" id="UP000051999"/>
    </source>
</evidence>
<evidence type="ECO:0000313" key="3">
    <source>
        <dbReference type="EMBL" id="KRL53979.1"/>
    </source>
</evidence>
<dbReference type="SUPFAM" id="SSF140931">
    <property type="entry name" value="Fic-like"/>
    <property type="match status" value="1"/>
</dbReference>
<dbReference type="PROSITE" id="PS51459">
    <property type="entry name" value="FIDO"/>
    <property type="match status" value="1"/>
</dbReference>
<gene>
    <name evidence="3" type="ORF">FD35_GL000681</name>
</gene>
<organism evidence="3 4">
    <name type="scientific">Furfurilactobacillus rossiae DSM 15814</name>
    <dbReference type="NCBI Taxonomy" id="1114972"/>
    <lineage>
        <taxon>Bacteria</taxon>
        <taxon>Bacillati</taxon>
        <taxon>Bacillota</taxon>
        <taxon>Bacilli</taxon>
        <taxon>Lactobacillales</taxon>
        <taxon>Lactobacillaceae</taxon>
        <taxon>Furfurilactobacillus</taxon>
    </lineage>
</organism>
<dbReference type="RefSeq" id="WP_017262344.1">
    <property type="nucleotide sequence ID" value="NZ_AUAW01000013.1"/>
</dbReference>
<dbReference type="EMBL" id="AZFF01000012">
    <property type="protein sequence ID" value="KRL53979.1"/>
    <property type="molecule type" value="Genomic_DNA"/>
</dbReference>
<dbReference type="STRING" id="1114972.FD35_GL000681"/>
<dbReference type="OrthoDB" id="9807853at2"/>
<proteinExistence type="predicted"/>
<name>A0A0R1RJY2_9LACO</name>
<dbReference type="Gene3D" id="1.10.3290.10">
    <property type="entry name" value="Fido-like domain"/>
    <property type="match status" value="1"/>
</dbReference>
<dbReference type="AlphaFoldDB" id="A0A0R1RJY2"/>
<dbReference type="Proteomes" id="UP000051999">
    <property type="component" value="Unassembled WGS sequence"/>
</dbReference>
<keyword evidence="4" id="KW-1185">Reference proteome</keyword>
<dbReference type="Pfam" id="PF02661">
    <property type="entry name" value="Fic"/>
    <property type="match status" value="1"/>
</dbReference>
<dbReference type="InterPro" id="IPR036597">
    <property type="entry name" value="Fido-like_dom_sf"/>
</dbReference>
<sequence>MDNTALARFITSLGSLNDYGSTVAQTKLALDRNSTQPLNQNGSDVAIFTDALNGIKAIQKEGFSADGIIAINKQFKSPSNEEPDMPGHLRNAYYNDDDRIAVTVEQNGQTHYLPPEVVTHQALEKIVDQYQNSSHTETDAWRTFAKIAKLQPFQDGNKRTALIAANAAYGTLENGNYLVLPFNDLDRAEFTINLMRYYQADDDTAEEQALNRMLSVLPTDRERKLHRPLTDQEKAGSVTTTTTTVKPMFRKPPLNHERGR</sequence>
<feature type="domain" description="Fido" evidence="2">
    <location>
        <begin position="63"/>
        <end position="215"/>
    </location>
</feature>
<dbReference type="InterPro" id="IPR003812">
    <property type="entry name" value="Fido"/>
</dbReference>
<evidence type="ECO:0000259" key="2">
    <source>
        <dbReference type="PROSITE" id="PS51459"/>
    </source>
</evidence>
<evidence type="ECO:0000256" key="1">
    <source>
        <dbReference type="SAM" id="MobiDB-lite"/>
    </source>
</evidence>